<keyword evidence="4" id="KW-1185">Reference proteome</keyword>
<keyword evidence="2" id="KW-0472">Membrane</keyword>
<proteinExistence type="predicted"/>
<sequence length="78" mass="8758">MTDGFRAGWDHATFLAGYLSGAVWPLLLVAALFALGWRSSDLLSHYRKVCKLRRDSQRTGRYPLPTTDELDTSGPAFR</sequence>
<name>A0A238VFA3_9ACTN</name>
<gene>
    <name evidence="3" type="ORF">SAMN06272737_10370</name>
</gene>
<evidence type="ECO:0000256" key="2">
    <source>
        <dbReference type="SAM" id="Phobius"/>
    </source>
</evidence>
<evidence type="ECO:0000313" key="3">
    <source>
        <dbReference type="EMBL" id="SNR32936.1"/>
    </source>
</evidence>
<feature type="transmembrane region" description="Helical" evidence="2">
    <location>
        <begin position="12"/>
        <end position="37"/>
    </location>
</feature>
<reference evidence="3 4" key="1">
    <citation type="submission" date="2017-06" db="EMBL/GenBank/DDBJ databases">
        <authorList>
            <person name="Kim H.J."/>
            <person name="Triplett B.A."/>
        </authorList>
    </citation>
    <scope>NUCLEOTIDE SEQUENCE [LARGE SCALE GENOMIC DNA]</scope>
    <source>
        <strain evidence="3 4">DSM 44272</strain>
    </source>
</reference>
<dbReference type="Proteomes" id="UP000198403">
    <property type="component" value="Unassembled WGS sequence"/>
</dbReference>
<evidence type="ECO:0000313" key="4">
    <source>
        <dbReference type="Proteomes" id="UP000198403"/>
    </source>
</evidence>
<dbReference type="EMBL" id="FZNO01000003">
    <property type="protein sequence ID" value="SNR32936.1"/>
    <property type="molecule type" value="Genomic_DNA"/>
</dbReference>
<protein>
    <submittedName>
        <fullName evidence="3">Uncharacterized protein</fullName>
    </submittedName>
</protein>
<dbReference type="AlphaFoldDB" id="A0A238VFA3"/>
<keyword evidence="2" id="KW-0812">Transmembrane</keyword>
<dbReference type="RefSeq" id="WP_089335221.1">
    <property type="nucleotide sequence ID" value="NZ_FZNO01000003.1"/>
</dbReference>
<feature type="region of interest" description="Disordered" evidence="1">
    <location>
        <begin position="58"/>
        <end position="78"/>
    </location>
</feature>
<keyword evidence="2" id="KW-1133">Transmembrane helix</keyword>
<evidence type="ECO:0000256" key="1">
    <source>
        <dbReference type="SAM" id="MobiDB-lite"/>
    </source>
</evidence>
<organism evidence="3 4">
    <name type="scientific">Blastococcus mobilis</name>
    <dbReference type="NCBI Taxonomy" id="1938746"/>
    <lineage>
        <taxon>Bacteria</taxon>
        <taxon>Bacillati</taxon>
        <taxon>Actinomycetota</taxon>
        <taxon>Actinomycetes</taxon>
        <taxon>Geodermatophilales</taxon>
        <taxon>Geodermatophilaceae</taxon>
        <taxon>Blastococcus</taxon>
    </lineage>
</organism>
<accession>A0A238VFA3</accession>